<dbReference type="PRINTS" id="PR00412">
    <property type="entry name" value="EPOXHYDRLASE"/>
</dbReference>
<organism evidence="5 6">
    <name type="scientific">Hamadaea flava</name>
    <dbReference type="NCBI Taxonomy" id="1742688"/>
    <lineage>
        <taxon>Bacteria</taxon>
        <taxon>Bacillati</taxon>
        <taxon>Actinomycetota</taxon>
        <taxon>Actinomycetes</taxon>
        <taxon>Micromonosporales</taxon>
        <taxon>Micromonosporaceae</taxon>
        <taxon>Hamadaea</taxon>
    </lineage>
</organism>
<dbReference type="PIRSF" id="PIRSF001112">
    <property type="entry name" value="Epoxide_hydrolase"/>
    <property type="match status" value="1"/>
</dbReference>
<reference evidence="6" key="1">
    <citation type="journal article" date="2019" name="Int. J. Syst. Evol. Microbiol.">
        <title>The Global Catalogue of Microorganisms (GCM) 10K type strain sequencing project: providing services to taxonomists for standard genome sequencing and annotation.</title>
        <authorList>
            <consortium name="The Broad Institute Genomics Platform"/>
            <consortium name="The Broad Institute Genome Sequencing Center for Infectious Disease"/>
            <person name="Wu L."/>
            <person name="Ma J."/>
        </authorList>
    </citation>
    <scope>NUCLEOTIDE SEQUENCE [LARGE SCALE GENOMIC DNA]</scope>
    <source>
        <strain evidence="6">CGMCC 4.7289</strain>
    </source>
</reference>
<dbReference type="PANTHER" id="PTHR21661:SF35">
    <property type="entry name" value="EPOXIDE HYDROLASE"/>
    <property type="match status" value="1"/>
</dbReference>
<protein>
    <submittedName>
        <fullName evidence="5">Epoxide hydrolase family protein</fullName>
        <ecNumber evidence="5">3.-.-.-</ecNumber>
    </submittedName>
</protein>
<keyword evidence="3 5" id="KW-0378">Hydrolase</keyword>
<gene>
    <name evidence="5" type="ORF">ACFOZ4_33550</name>
</gene>
<accession>A0ABV8LYT9</accession>
<feature type="domain" description="Epoxide hydrolase N-terminal" evidence="4">
    <location>
        <begin position="4"/>
        <end position="109"/>
    </location>
</feature>
<dbReference type="SUPFAM" id="SSF53474">
    <property type="entry name" value="alpha/beta-Hydrolases"/>
    <property type="match status" value="1"/>
</dbReference>
<evidence type="ECO:0000256" key="3">
    <source>
        <dbReference type="ARBA" id="ARBA00022801"/>
    </source>
</evidence>
<dbReference type="EMBL" id="JBHSAY010000023">
    <property type="protein sequence ID" value="MFC4135567.1"/>
    <property type="molecule type" value="Genomic_DNA"/>
</dbReference>
<sequence length="383" mass="43010">MLSIEPFEISVDPQVLDDLRDRITRTRWPADAPEPGWDAGTEPAYLRRLLAAWHDFDWAAFERRLNELPHYRARIDDQWVHFIHVRSPHATQEPLPIALTHGWPGSFLEHLDLIPLLSDPADPADAFDVVIPSLPGFGFSDRPTRPGVVNAVVADRWQRLMTEGLGYERFGAHGSDIGAGVTAHLGVRHPGNLVGIHLSATAMPRPPEPWTEAERAYFATVDHWQAAEGAYAHQHATKPQTLSYGLTDSPAGLAGWIAEKYRDWSDSHGDPDGRIGLDRLLATLTLYWATGTIGSSTRMYYEHRRHGVLLDASRPIPVPAGFALFPNEFQPVPNPPRELADRFYQVERWRELPSGGHFPAIEEPRALAEEIRAFFRPLRPSSL</sequence>
<dbReference type="PANTHER" id="PTHR21661">
    <property type="entry name" value="EPOXIDE HYDROLASE 1-RELATED"/>
    <property type="match status" value="1"/>
</dbReference>
<dbReference type="EC" id="3.-.-.-" evidence="5"/>
<dbReference type="Gene3D" id="3.40.50.1820">
    <property type="entry name" value="alpha/beta hydrolase"/>
    <property type="match status" value="1"/>
</dbReference>
<comment type="caution">
    <text evidence="5">The sequence shown here is derived from an EMBL/GenBank/DDBJ whole genome shotgun (WGS) entry which is preliminary data.</text>
</comment>
<dbReference type="InterPro" id="IPR000639">
    <property type="entry name" value="Epox_hydrolase-like"/>
</dbReference>
<dbReference type="InterPro" id="IPR010497">
    <property type="entry name" value="Epoxide_hydro_N"/>
</dbReference>
<evidence type="ECO:0000259" key="4">
    <source>
        <dbReference type="Pfam" id="PF06441"/>
    </source>
</evidence>
<dbReference type="Pfam" id="PF06441">
    <property type="entry name" value="EHN"/>
    <property type="match status" value="1"/>
</dbReference>
<keyword evidence="6" id="KW-1185">Reference proteome</keyword>
<name>A0ABV8LYT9_9ACTN</name>
<dbReference type="Proteomes" id="UP001595816">
    <property type="component" value="Unassembled WGS sequence"/>
</dbReference>
<evidence type="ECO:0000256" key="1">
    <source>
        <dbReference type="ARBA" id="ARBA00010088"/>
    </source>
</evidence>
<evidence type="ECO:0000313" key="6">
    <source>
        <dbReference type="Proteomes" id="UP001595816"/>
    </source>
</evidence>
<dbReference type="InterPro" id="IPR016292">
    <property type="entry name" value="Epoxide_hydrolase"/>
</dbReference>
<comment type="similarity">
    <text evidence="1">Belongs to the peptidase S33 family.</text>
</comment>
<evidence type="ECO:0000313" key="5">
    <source>
        <dbReference type="EMBL" id="MFC4135567.1"/>
    </source>
</evidence>
<dbReference type="RefSeq" id="WP_253750222.1">
    <property type="nucleotide sequence ID" value="NZ_JAMZDZ010000001.1"/>
</dbReference>
<dbReference type="InterPro" id="IPR029058">
    <property type="entry name" value="AB_hydrolase_fold"/>
</dbReference>
<dbReference type="GO" id="GO:0016787">
    <property type="term" value="F:hydrolase activity"/>
    <property type="evidence" value="ECO:0007669"/>
    <property type="project" value="UniProtKB-KW"/>
</dbReference>
<keyword evidence="2" id="KW-0058">Aromatic hydrocarbons catabolism</keyword>
<proteinExistence type="inferred from homology"/>
<evidence type="ECO:0000256" key="2">
    <source>
        <dbReference type="ARBA" id="ARBA00022797"/>
    </source>
</evidence>